<dbReference type="InterPro" id="IPR023626">
    <property type="entry name" value="Ribosomal_eL39_dom_sf"/>
</dbReference>
<organism evidence="4 5">
    <name type="scientific">Brassica napus</name>
    <name type="common">Rape</name>
    <dbReference type="NCBI Taxonomy" id="3708"/>
    <lineage>
        <taxon>Eukaryota</taxon>
        <taxon>Viridiplantae</taxon>
        <taxon>Streptophyta</taxon>
        <taxon>Embryophyta</taxon>
        <taxon>Tracheophyta</taxon>
        <taxon>Spermatophyta</taxon>
        <taxon>Magnoliopsida</taxon>
        <taxon>eudicotyledons</taxon>
        <taxon>Gunneridae</taxon>
        <taxon>Pentapetalae</taxon>
        <taxon>rosids</taxon>
        <taxon>malvids</taxon>
        <taxon>Brassicales</taxon>
        <taxon>Brassicaceae</taxon>
        <taxon>Brassiceae</taxon>
        <taxon>Brassica</taxon>
    </lineage>
</organism>
<protein>
    <recommendedName>
        <fullName evidence="6">60S ribosomal protein L39</fullName>
    </recommendedName>
</protein>
<dbReference type="Pfam" id="PF00832">
    <property type="entry name" value="Ribosomal_L39"/>
    <property type="match status" value="1"/>
</dbReference>
<gene>
    <name evidence="4" type="ORF">HID58_036017</name>
</gene>
<sequence>MRKVVRVFQEQDQRISESYFTQLSAGATITRLEELMFLVSLTSFRLRPTNKIAGLQDGTSSTLSFDVKLYIHPSHKSFMIKKKLAKKMRQNRPIPHWIRLRTDNTIRFVIFCFVYSMVDRFSTTQSVGTGAEPNLDSKRLRLRIVEARFDCDYYVVNIFALHRSLSLVNLRSILVLIQIFEVSCYLRFIDS</sequence>
<dbReference type="Proteomes" id="UP000824890">
    <property type="component" value="Unassembled WGS sequence"/>
</dbReference>
<comment type="caution">
    <text evidence="4">The sequence shown here is derived from an EMBL/GenBank/DDBJ whole genome shotgun (WGS) entry which is preliminary data.</text>
</comment>
<evidence type="ECO:0000256" key="1">
    <source>
        <dbReference type="ARBA" id="ARBA00009339"/>
    </source>
</evidence>
<accession>A0ABQ8C8K0</accession>
<evidence type="ECO:0000313" key="5">
    <source>
        <dbReference type="Proteomes" id="UP000824890"/>
    </source>
</evidence>
<evidence type="ECO:0000313" key="4">
    <source>
        <dbReference type="EMBL" id="KAH0912696.1"/>
    </source>
</evidence>
<dbReference type="SUPFAM" id="SSF48662">
    <property type="entry name" value="Ribosomal protein L39e"/>
    <property type="match status" value="1"/>
</dbReference>
<keyword evidence="3" id="KW-0687">Ribonucleoprotein</keyword>
<name>A0ABQ8C8K0_BRANA</name>
<keyword evidence="5" id="KW-1185">Reference proteome</keyword>
<keyword evidence="2" id="KW-0689">Ribosomal protein</keyword>
<dbReference type="EMBL" id="JAGKQM010000009">
    <property type="protein sequence ID" value="KAH0912696.1"/>
    <property type="molecule type" value="Genomic_DNA"/>
</dbReference>
<reference evidence="4 5" key="1">
    <citation type="submission" date="2021-05" db="EMBL/GenBank/DDBJ databases">
        <title>Genome Assembly of Synthetic Allotetraploid Brassica napus Reveals Homoeologous Exchanges between Subgenomes.</title>
        <authorList>
            <person name="Davis J.T."/>
        </authorList>
    </citation>
    <scope>NUCLEOTIDE SEQUENCE [LARGE SCALE GENOMIC DNA]</scope>
    <source>
        <strain evidence="5">cv. Da-Ae</strain>
        <tissue evidence="4">Seedling</tissue>
    </source>
</reference>
<proteinExistence type="inferred from homology"/>
<comment type="similarity">
    <text evidence="1">Belongs to the eukaryotic ribosomal protein eL39 family.</text>
</comment>
<evidence type="ECO:0000256" key="3">
    <source>
        <dbReference type="ARBA" id="ARBA00023274"/>
    </source>
</evidence>
<evidence type="ECO:0008006" key="6">
    <source>
        <dbReference type="Google" id="ProtNLM"/>
    </source>
</evidence>
<evidence type="ECO:0000256" key="2">
    <source>
        <dbReference type="ARBA" id="ARBA00022980"/>
    </source>
</evidence>
<dbReference type="PANTHER" id="PTHR19970:SF0">
    <property type="entry name" value="LARGE RIBOSOMAL SUBUNIT PROTEIN EL39"/>
    <property type="match status" value="1"/>
</dbReference>
<dbReference type="PANTHER" id="PTHR19970">
    <property type="entry name" value="RIBOSOMAL PROTEIN L39E"/>
    <property type="match status" value="1"/>
</dbReference>
<dbReference type="Gene3D" id="1.10.1620.10">
    <property type="entry name" value="Ribosomal protein L39e"/>
    <property type="match status" value="1"/>
</dbReference>
<dbReference type="InterPro" id="IPR000077">
    <property type="entry name" value="Ribosomal_eL39"/>
</dbReference>